<feature type="transmembrane region" description="Helical" evidence="1">
    <location>
        <begin position="297"/>
        <end position="316"/>
    </location>
</feature>
<dbReference type="OMA" id="HTGFIPM"/>
<dbReference type="Proteomes" id="UP000054561">
    <property type="component" value="Unassembled WGS sequence"/>
</dbReference>
<name>A0A0D9QR54_PLAFR</name>
<keyword evidence="1" id="KW-0812">Transmembrane</keyword>
<dbReference type="OrthoDB" id="372472at2759"/>
<keyword evidence="4" id="KW-1185">Reference proteome</keyword>
<keyword evidence="1" id="KW-0472">Membrane</keyword>
<feature type="signal peptide" evidence="2">
    <location>
        <begin position="1"/>
        <end position="20"/>
    </location>
</feature>
<accession>A0A0D9QR54</accession>
<dbReference type="GeneID" id="24266185"/>
<feature type="transmembrane region" description="Helical" evidence="1">
    <location>
        <begin position="337"/>
        <end position="363"/>
    </location>
</feature>
<sequence>MNILARLILLLLALLHLAKSQYSKDGGREGNNNNRGVPIRQYNVGGKCFICTSCPPKRYLIGKKSRVVKNFKTSFSITDVQNLVKKIPRINYPLLCAPLEVLLRLSNIFSFMLTLNALKLIRNEHRIALNDIADNISSRIFLLNAINDVVRKIPEEAPQLCKIFLFCVAQFCTQFFFSRVTAHLFYDRNEKGVIKGGGDDEQVQVEKDGQGKLHMDGEGNLIAPIAEVTPQEEQEGKSYTRTNDVNGRKITTHEEDAGETEQMKMLQHMCMLNQSGLIPIYVYNHLSKKLQFEGKNISLFVNCYVLISGILTKCYVKFFVQKKKKTKEISSDEMMKGGIFLSSMFSSLLKNSYFCFLCISIFFKIFEKANIFYEQSIKQSMMMFNTILTPSVYVILSSILYEGIKLPFSVSFKDLLFVLQNRFVVFPSLIWAMLHVSNRDGVFKFDKNLQLYLLVQAMTPPSYNLFLLAKNGREPNSIRKILSLSYPLYLIALYFYALGLFSYFKN</sequence>
<dbReference type="VEuPathDB" id="PlasmoDB:AK88_00871"/>
<reference evidence="3 4" key="1">
    <citation type="submission" date="2014-03" db="EMBL/GenBank/DDBJ databases">
        <title>The Genome Sequence of Plasmodium fragile nilgiri.</title>
        <authorList>
            <consortium name="The Broad Institute Genomics Platform"/>
            <consortium name="The Broad Institute Genome Sequencing Center for Infectious Disease"/>
            <person name="Neafsey D."/>
            <person name="Duraisingh M."/>
            <person name="Young S.K."/>
            <person name="Zeng Q."/>
            <person name="Gargeya S."/>
            <person name="Abouelleil A."/>
            <person name="Alvarado L."/>
            <person name="Chapman S.B."/>
            <person name="Gainer-Dewar J."/>
            <person name="Goldberg J."/>
            <person name="Griggs A."/>
            <person name="Gujja S."/>
            <person name="Hansen M."/>
            <person name="Howarth C."/>
            <person name="Imamovic A."/>
            <person name="Larimer J."/>
            <person name="Pearson M."/>
            <person name="Poon T.W."/>
            <person name="Priest M."/>
            <person name="Roberts A."/>
            <person name="Saif S."/>
            <person name="Shea T."/>
            <person name="Sykes S."/>
            <person name="Wortman J."/>
            <person name="Nusbaum C."/>
            <person name="Birren B."/>
        </authorList>
    </citation>
    <scope>NUCLEOTIDE SEQUENCE [LARGE SCALE GENOMIC DNA]</scope>
    <source>
        <strain evidence="4">nilgiri</strain>
    </source>
</reference>
<organism evidence="3 4">
    <name type="scientific">Plasmodium fragile</name>
    <dbReference type="NCBI Taxonomy" id="5857"/>
    <lineage>
        <taxon>Eukaryota</taxon>
        <taxon>Sar</taxon>
        <taxon>Alveolata</taxon>
        <taxon>Apicomplexa</taxon>
        <taxon>Aconoidasida</taxon>
        <taxon>Haemosporida</taxon>
        <taxon>Plasmodiidae</taxon>
        <taxon>Plasmodium</taxon>
        <taxon>Plasmodium (Plasmodium)</taxon>
    </lineage>
</organism>
<gene>
    <name evidence="3" type="ORF">AK88_00871</name>
</gene>
<feature type="transmembrane region" description="Helical" evidence="1">
    <location>
        <begin position="383"/>
        <end position="403"/>
    </location>
</feature>
<dbReference type="AlphaFoldDB" id="A0A0D9QR54"/>
<protein>
    <recommendedName>
        <fullName evidence="5">Apicoplast integral membrane protein</fullName>
    </recommendedName>
</protein>
<keyword evidence="2" id="KW-0732">Signal</keyword>
<evidence type="ECO:0008006" key="5">
    <source>
        <dbReference type="Google" id="ProtNLM"/>
    </source>
</evidence>
<evidence type="ECO:0000313" key="3">
    <source>
        <dbReference type="EMBL" id="KJP89428.1"/>
    </source>
</evidence>
<evidence type="ECO:0000256" key="2">
    <source>
        <dbReference type="SAM" id="SignalP"/>
    </source>
</evidence>
<keyword evidence="1" id="KW-1133">Transmembrane helix</keyword>
<feature type="chain" id="PRO_5002343947" description="Apicoplast integral membrane protein" evidence="2">
    <location>
        <begin position="21"/>
        <end position="506"/>
    </location>
</feature>
<dbReference type="EMBL" id="KQ001651">
    <property type="protein sequence ID" value="KJP89428.1"/>
    <property type="molecule type" value="Genomic_DNA"/>
</dbReference>
<evidence type="ECO:0000313" key="4">
    <source>
        <dbReference type="Proteomes" id="UP000054561"/>
    </source>
</evidence>
<feature type="transmembrane region" description="Helical" evidence="1">
    <location>
        <begin position="481"/>
        <end position="504"/>
    </location>
</feature>
<feature type="transmembrane region" description="Helical" evidence="1">
    <location>
        <begin position="449"/>
        <end position="469"/>
    </location>
</feature>
<proteinExistence type="predicted"/>
<evidence type="ECO:0000256" key="1">
    <source>
        <dbReference type="SAM" id="Phobius"/>
    </source>
</evidence>
<dbReference type="RefSeq" id="XP_012333938.1">
    <property type="nucleotide sequence ID" value="XM_012478515.1"/>
</dbReference>
<feature type="transmembrane region" description="Helical" evidence="1">
    <location>
        <begin position="415"/>
        <end position="437"/>
    </location>
</feature>